<keyword evidence="9" id="KW-0408">Iron</keyword>
<keyword evidence="8 12" id="KW-1133">Transmembrane helix</keyword>
<keyword evidence="5 12" id="KW-0812">Transmembrane</keyword>
<keyword evidence="15" id="KW-1185">Reference proteome</keyword>
<dbReference type="Proteomes" id="UP001431783">
    <property type="component" value="Unassembled WGS sequence"/>
</dbReference>
<evidence type="ECO:0000256" key="10">
    <source>
        <dbReference type="ARBA" id="ARBA00023136"/>
    </source>
</evidence>
<keyword evidence="10 12" id="KW-0472">Membrane</keyword>
<dbReference type="GO" id="GO:0046872">
    <property type="term" value="F:metal ion binding"/>
    <property type="evidence" value="ECO:0007669"/>
    <property type="project" value="UniProtKB-KW"/>
</dbReference>
<dbReference type="InterPro" id="IPR006593">
    <property type="entry name" value="Cyt_b561/ferric_Rdtase_TM"/>
</dbReference>
<evidence type="ECO:0000256" key="3">
    <source>
        <dbReference type="ARBA" id="ARBA00022448"/>
    </source>
</evidence>
<feature type="transmembrane region" description="Helical" evidence="12">
    <location>
        <begin position="199"/>
        <end position="218"/>
    </location>
</feature>
<evidence type="ECO:0000256" key="11">
    <source>
        <dbReference type="ARBA" id="ARBA00024225"/>
    </source>
</evidence>
<dbReference type="AlphaFoldDB" id="A0AAW1UKI0"/>
<gene>
    <name evidence="14" type="ORF">WA026_014356</name>
</gene>
<evidence type="ECO:0000256" key="1">
    <source>
        <dbReference type="ARBA" id="ARBA00001970"/>
    </source>
</evidence>
<evidence type="ECO:0000256" key="2">
    <source>
        <dbReference type="ARBA" id="ARBA00004141"/>
    </source>
</evidence>
<dbReference type="EMBL" id="JARQZJ010000067">
    <property type="protein sequence ID" value="KAK9881013.1"/>
    <property type="molecule type" value="Genomic_DNA"/>
</dbReference>
<dbReference type="EC" id="7.2.1.3" evidence="11"/>
<comment type="subcellular location">
    <subcellularLocation>
        <location evidence="2">Membrane</location>
        <topology evidence="2">Multi-pass membrane protein</topology>
    </subcellularLocation>
</comment>
<dbReference type="InterPro" id="IPR045150">
    <property type="entry name" value="CYB561D1/2"/>
</dbReference>
<proteinExistence type="predicted"/>
<feature type="domain" description="Cytochrome b561" evidence="13">
    <location>
        <begin position="21"/>
        <end position="223"/>
    </location>
</feature>
<dbReference type="Pfam" id="PF03188">
    <property type="entry name" value="Cytochrom_B561"/>
    <property type="match status" value="1"/>
</dbReference>
<dbReference type="PROSITE" id="PS50939">
    <property type="entry name" value="CYTOCHROME_B561"/>
    <property type="match status" value="1"/>
</dbReference>
<dbReference type="PANTHER" id="PTHR15422:SF45">
    <property type="entry name" value="CYTOCHROME B561 DOMAIN-CONTAINING PROTEIN"/>
    <property type="match status" value="1"/>
</dbReference>
<dbReference type="SMART" id="SM00665">
    <property type="entry name" value="B561"/>
    <property type="match status" value="1"/>
</dbReference>
<evidence type="ECO:0000313" key="14">
    <source>
        <dbReference type="EMBL" id="KAK9881013.1"/>
    </source>
</evidence>
<evidence type="ECO:0000313" key="15">
    <source>
        <dbReference type="Proteomes" id="UP001431783"/>
    </source>
</evidence>
<dbReference type="PANTHER" id="PTHR15422">
    <property type="entry name" value="OS05G0565100 PROTEIN"/>
    <property type="match status" value="1"/>
</dbReference>
<evidence type="ECO:0000256" key="5">
    <source>
        <dbReference type="ARBA" id="ARBA00022692"/>
    </source>
</evidence>
<dbReference type="GO" id="GO:0016020">
    <property type="term" value="C:membrane"/>
    <property type="evidence" value="ECO:0007669"/>
    <property type="project" value="UniProtKB-SubCell"/>
</dbReference>
<feature type="transmembrane region" description="Helical" evidence="12">
    <location>
        <begin position="94"/>
        <end position="114"/>
    </location>
</feature>
<sequence>MQDAHVNTRESNNNHCTNVVTSSVITNIVHVINITFVILIVYLSLCGDFVFFTWHPILLSVGWMVFSTEGILTLNKNNNILKKLTEPNRILLHWILQTIALISITLGFLIALKSKNDKNKSHFKTWHALFGLLGVIFAILSGLNGISALYSNALKNLYSPKLNKFIHVLSGTLAYLFGGISGILSVYSKWFGRKTANNSIIFGVSLILVSIVVIWTLIKPVKSVCDRFRNLISV</sequence>
<evidence type="ECO:0000256" key="12">
    <source>
        <dbReference type="SAM" id="Phobius"/>
    </source>
</evidence>
<evidence type="ECO:0000256" key="9">
    <source>
        <dbReference type="ARBA" id="ARBA00023004"/>
    </source>
</evidence>
<keyword evidence="4" id="KW-0349">Heme</keyword>
<evidence type="ECO:0000256" key="7">
    <source>
        <dbReference type="ARBA" id="ARBA00022982"/>
    </source>
</evidence>
<evidence type="ECO:0000256" key="4">
    <source>
        <dbReference type="ARBA" id="ARBA00022617"/>
    </source>
</evidence>
<dbReference type="CDD" id="cd08761">
    <property type="entry name" value="Cyt_b561_CYB561D2_like"/>
    <property type="match status" value="1"/>
</dbReference>
<dbReference type="GO" id="GO:0140571">
    <property type="term" value="F:transmembrane ascorbate ferrireductase activity"/>
    <property type="evidence" value="ECO:0007669"/>
    <property type="project" value="UniProtKB-EC"/>
</dbReference>
<evidence type="ECO:0000256" key="6">
    <source>
        <dbReference type="ARBA" id="ARBA00022723"/>
    </source>
</evidence>
<organism evidence="14 15">
    <name type="scientific">Henosepilachna vigintioctopunctata</name>
    <dbReference type="NCBI Taxonomy" id="420089"/>
    <lineage>
        <taxon>Eukaryota</taxon>
        <taxon>Metazoa</taxon>
        <taxon>Ecdysozoa</taxon>
        <taxon>Arthropoda</taxon>
        <taxon>Hexapoda</taxon>
        <taxon>Insecta</taxon>
        <taxon>Pterygota</taxon>
        <taxon>Neoptera</taxon>
        <taxon>Endopterygota</taxon>
        <taxon>Coleoptera</taxon>
        <taxon>Polyphaga</taxon>
        <taxon>Cucujiformia</taxon>
        <taxon>Coccinelloidea</taxon>
        <taxon>Coccinellidae</taxon>
        <taxon>Epilachninae</taxon>
        <taxon>Epilachnini</taxon>
        <taxon>Henosepilachna</taxon>
    </lineage>
</organism>
<accession>A0AAW1UKI0</accession>
<keyword evidence="6" id="KW-0479">Metal-binding</keyword>
<evidence type="ECO:0000256" key="8">
    <source>
        <dbReference type="ARBA" id="ARBA00022989"/>
    </source>
</evidence>
<protein>
    <recommendedName>
        <fullName evidence="11">ascorbate ferrireductase (transmembrane)</fullName>
        <ecNumber evidence="11">7.2.1.3</ecNumber>
    </recommendedName>
</protein>
<keyword evidence="3" id="KW-0813">Transport</keyword>
<name>A0AAW1UKI0_9CUCU</name>
<reference evidence="14 15" key="1">
    <citation type="submission" date="2023-03" db="EMBL/GenBank/DDBJ databases">
        <title>Genome insight into feeding habits of ladybird beetles.</title>
        <authorList>
            <person name="Li H.-S."/>
            <person name="Huang Y.-H."/>
            <person name="Pang H."/>
        </authorList>
    </citation>
    <scope>NUCLEOTIDE SEQUENCE [LARGE SCALE GENOMIC DNA]</scope>
    <source>
        <strain evidence="14">SYSU_2023b</strain>
        <tissue evidence="14">Whole body</tissue>
    </source>
</reference>
<comment type="cofactor">
    <cofactor evidence="1">
        <name>heme b</name>
        <dbReference type="ChEBI" id="CHEBI:60344"/>
    </cofactor>
</comment>
<comment type="caution">
    <text evidence="14">The sequence shown here is derived from an EMBL/GenBank/DDBJ whole genome shotgun (WGS) entry which is preliminary data.</text>
</comment>
<dbReference type="GO" id="GO:0140575">
    <property type="term" value="F:transmembrane monodehydroascorbate reductase activity"/>
    <property type="evidence" value="ECO:0007669"/>
    <property type="project" value="InterPro"/>
</dbReference>
<keyword evidence="7" id="KW-0249">Electron transport</keyword>
<feature type="transmembrane region" description="Helical" evidence="12">
    <location>
        <begin position="165"/>
        <end position="187"/>
    </location>
</feature>
<evidence type="ECO:0000259" key="13">
    <source>
        <dbReference type="PROSITE" id="PS50939"/>
    </source>
</evidence>
<feature type="transmembrane region" description="Helical" evidence="12">
    <location>
        <begin position="126"/>
        <end position="150"/>
    </location>
</feature>
<dbReference type="Gene3D" id="1.20.120.1770">
    <property type="match status" value="1"/>
</dbReference>